<sequence>IIRKGSSFSPLTANVVHSLIAFADQRHIYIYDAINNDLKWINGIHMNNYITAIQLHPVLPRIACGNLNGSIQLYDTSQSIDIDDSTYQQQTKPISSSHWHSSSVTGISFISDIDPIDCIINNKHGLNTSVVLSVGSEGVLI</sequence>
<dbReference type="InterPro" id="IPR015943">
    <property type="entry name" value="WD40/YVTN_repeat-like_dom_sf"/>
</dbReference>
<dbReference type="Proteomes" id="UP000324800">
    <property type="component" value="Unassembled WGS sequence"/>
</dbReference>
<name>A0A5J4PN28_9EUKA</name>
<dbReference type="AlphaFoldDB" id="A0A5J4PN28"/>
<dbReference type="InterPro" id="IPR036322">
    <property type="entry name" value="WD40_repeat_dom_sf"/>
</dbReference>
<reference evidence="1 2" key="1">
    <citation type="submission" date="2019-03" db="EMBL/GenBank/DDBJ databases">
        <title>Single cell metagenomics reveals metabolic interactions within the superorganism composed of flagellate Streblomastix strix and complex community of Bacteroidetes bacteria on its surface.</title>
        <authorList>
            <person name="Treitli S.C."/>
            <person name="Kolisko M."/>
            <person name="Husnik F."/>
            <person name="Keeling P."/>
            <person name="Hampl V."/>
        </authorList>
    </citation>
    <scope>NUCLEOTIDE SEQUENCE [LARGE SCALE GENOMIC DNA]</scope>
    <source>
        <strain evidence="1">ST1C</strain>
    </source>
</reference>
<evidence type="ECO:0000313" key="1">
    <source>
        <dbReference type="EMBL" id="KAA6309939.1"/>
    </source>
</evidence>
<dbReference type="SUPFAM" id="SSF50978">
    <property type="entry name" value="WD40 repeat-like"/>
    <property type="match status" value="1"/>
</dbReference>
<dbReference type="OrthoDB" id="4096at2759"/>
<feature type="non-terminal residue" evidence="1">
    <location>
        <position position="1"/>
    </location>
</feature>
<accession>A0A5J4PN28</accession>
<comment type="caution">
    <text evidence="1">The sequence shown here is derived from an EMBL/GenBank/DDBJ whole genome shotgun (WGS) entry which is preliminary data.</text>
</comment>
<dbReference type="Gene3D" id="2.130.10.10">
    <property type="entry name" value="YVTN repeat-like/Quinoprotein amine dehydrogenase"/>
    <property type="match status" value="1"/>
</dbReference>
<protein>
    <submittedName>
        <fullName evidence="1">Uncharacterized protein</fullName>
    </submittedName>
</protein>
<gene>
    <name evidence="1" type="ORF">EZS28_056407</name>
</gene>
<organism evidence="1 2">
    <name type="scientific">Streblomastix strix</name>
    <dbReference type="NCBI Taxonomy" id="222440"/>
    <lineage>
        <taxon>Eukaryota</taxon>
        <taxon>Metamonada</taxon>
        <taxon>Preaxostyla</taxon>
        <taxon>Oxymonadida</taxon>
        <taxon>Streblomastigidae</taxon>
        <taxon>Streblomastix</taxon>
    </lineage>
</organism>
<dbReference type="EMBL" id="SNRW01050025">
    <property type="protein sequence ID" value="KAA6309939.1"/>
    <property type="molecule type" value="Genomic_DNA"/>
</dbReference>
<evidence type="ECO:0000313" key="2">
    <source>
        <dbReference type="Proteomes" id="UP000324800"/>
    </source>
</evidence>
<proteinExistence type="predicted"/>